<reference evidence="3" key="1">
    <citation type="submission" date="2021-02" db="EMBL/GenBank/DDBJ databases">
        <title>Natrosporangium hydrolyticum gen. nov., sp. nov, a haloalkaliphilic actinobacterium from a soda solonchak soil.</title>
        <authorList>
            <person name="Sorokin D.Y."/>
            <person name="Khijniak T.V."/>
            <person name="Zakharycheva A.P."/>
            <person name="Boueva O.V."/>
            <person name="Ariskina E.V."/>
            <person name="Hahnke R.L."/>
            <person name="Bunk B."/>
            <person name="Sproer C."/>
            <person name="Schumann P."/>
            <person name="Evtushenko L.I."/>
            <person name="Kublanov I.V."/>
        </authorList>
    </citation>
    <scope>NUCLEOTIDE SEQUENCE</scope>
    <source>
        <strain evidence="3">DSM 106523</strain>
    </source>
</reference>
<keyword evidence="4" id="KW-1185">Reference proteome</keyword>
<dbReference type="PANTHER" id="PTHR34297:SF3">
    <property type="entry name" value="ALKALINE SHOCK PROTEIN 23"/>
    <property type="match status" value="1"/>
</dbReference>
<evidence type="ECO:0000313" key="3">
    <source>
        <dbReference type="EMBL" id="QSB15416.1"/>
    </source>
</evidence>
<name>A0A895YL71_9ACTN</name>
<dbReference type="AlphaFoldDB" id="A0A895YL71"/>
<dbReference type="PANTHER" id="PTHR34297">
    <property type="entry name" value="HYPOTHETICAL CYTOSOLIC PROTEIN-RELATED"/>
    <property type="match status" value="1"/>
</dbReference>
<dbReference type="Pfam" id="PF03780">
    <property type="entry name" value="Asp23"/>
    <property type="match status" value="1"/>
</dbReference>
<dbReference type="EMBL" id="CP070499">
    <property type="protein sequence ID" value="QSB15416.1"/>
    <property type="molecule type" value="Genomic_DNA"/>
</dbReference>
<dbReference type="InterPro" id="IPR005531">
    <property type="entry name" value="Asp23"/>
</dbReference>
<dbReference type="RefSeq" id="WP_239677598.1">
    <property type="nucleotide sequence ID" value="NZ_CP070499.1"/>
</dbReference>
<evidence type="ECO:0000256" key="2">
    <source>
        <dbReference type="SAM" id="MobiDB-lite"/>
    </source>
</evidence>
<protein>
    <submittedName>
        <fullName evidence="3">Asp23/Gls24 family envelope stress response protein</fullName>
    </submittedName>
</protein>
<gene>
    <name evidence="3" type="ORF">JQS43_03380</name>
</gene>
<feature type="compositionally biased region" description="Low complexity" evidence="2">
    <location>
        <begin position="8"/>
        <end position="27"/>
    </location>
</feature>
<comment type="similarity">
    <text evidence="1">Belongs to the asp23 family.</text>
</comment>
<proteinExistence type="inferred from homology"/>
<feature type="compositionally biased region" description="Gly residues" evidence="2">
    <location>
        <begin position="148"/>
        <end position="160"/>
    </location>
</feature>
<organism evidence="3 4">
    <name type="scientific">Natronosporangium hydrolyticum</name>
    <dbReference type="NCBI Taxonomy" id="2811111"/>
    <lineage>
        <taxon>Bacteria</taxon>
        <taxon>Bacillati</taxon>
        <taxon>Actinomycetota</taxon>
        <taxon>Actinomycetes</taxon>
        <taxon>Micromonosporales</taxon>
        <taxon>Micromonosporaceae</taxon>
        <taxon>Natronosporangium</taxon>
    </lineage>
</organism>
<accession>A0A895YL71</accession>
<dbReference type="Proteomes" id="UP000662857">
    <property type="component" value="Chromosome"/>
</dbReference>
<feature type="region of interest" description="Disordered" evidence="2">
    <location>
        <begin position="1"/>
        <end position="35"/>
    </location>
</feature>
<feature type="region of interest" description="Disordered" evidence="2">
    <location>
        <begin position="141"/>
        <end position="160"/>
    </location>
</feature>
<evidence type="ECO:0000313" key="4">
    <source>
        <dbReference type="Proteomes" id="UP000662857"/>
    </source>
</evidence>
<dbReference type="KEGG" id="nhy:JQS43_03380"/>
<sequence>MTTYETTAAVVPERAEPVPAAEAGGPADRAPEHRGRTEIAGRVLERIAARALTEVEQAGGSARRVFGVPLGRDEPGRDPQVSAEVDGDLATLRMSISVVYPTPIRQIAATVRERVSTRVSELTGLEVRQVDITVAALSHAGQSVGSGPARGAGQLTGGAA</sequence>
<evidence type="ECO:0000256" key="1">
    <source>
        <dbReference type="ARBA" id="ARBA00005721"/>
    </source>
</evidence>